<dbReference type="Proteomes" id="UP000475385">
    <property type="component" value="Unassembled WGS sequence"/>
</dbReference>
<evidence type="ECO:0000256" key="1">
    <source>
        <dbReference type="SAM" id="MobiDB-lite"/>
    </source>
</evidence>
<dbReference type="InterPro" id="IPR055188">
    <property type="entry name" value="Choice_anch_I"/>
</dbReference>
<dbReference type="PANTHER" id="PTHR46928">
    <property type="entry name" value="MESENCHYME-SPECIFIC CELL SURFACE GLYCOPROTEIN"/>
    <property type="match status" value="1"/>
</dbReference>
<dbReference type="NCBIfam" id="NF038117">
    <property type="entry name" value="choice_anch_I"/>
    <property type="match status" value="1"/>
</dbReference>
<comment type="caution">
    <text evidence="4">The sequence shown here is derived from an EMBL/GenBank/DDBJ whole genome shotgun (WGS) entry which is preliminary data.</text>
</comment>
<dbReference type="Gene3D" id="2.150.10.10">
    <property type="entry name" value="Serralysin-like metalloprotease, C-terminal"/>
    <property type="match status" value="4"/>
</dbReference>
<evidence type="ECO:0000259" key="2">
    <source>
        <dbReference type="Pfam" id="PF02872"/>
    </source>
</evidence>
<feature type="region of interest" description="Disordered" evidence="1">
    <location>
        <begin position="1193"/>
        <end position="1241"/>
    </location>
</feature>
<sequence length="1487" mass="151830">MNDITPTNALAFELKGSLSLGGAEISAFDPGSDRLYVTSNAGLQVVDLSNPAAPTLVGVIDLTTLGFATTDVTSVAIKNGVVAVALPNADKAAAGQVVFLNAANGTLLGSATVGALPDMLTFTPDGTKVLVANEGEVISDANFGGEGSVSIIDISGGFSAPTVTTAGFTAFNGQEAALRAEGVRIWAGKTVSEDVEPEYIAVSADGTKAMVTLQEANAVAILDIASATFTDIVPLGTKDFSTLMADFSDRDGAGNTTLKNLQTGAPVKGLYMPDAIDSYTSGGNTYYVIANEGDDRDDFLSADETIRVGSNNYDLDNATFPDEATLKTNAELARLTVSNAPGLRGDTDGDGDIDQILTYGARSFSILDANGNIVFDSGDMIERIIAEQFPSLFDDTRSDNKGPEPEGIEIAVIDGRTYAMVGLERSHLTLAFDVTDPANVTYTGAARRDGDLNPEGQLYISAEDSPTGQALLVTSNEVSNNISVFGIEKGYTLQILHASDFEGGVDALERAKNFAAIVDVLEDSYANSITLSSGDNFIPGPFTAAGTDPTVRDEIASFYEQYFGLASGSLTGIRSGTLPFNAADIAILNAIGVQASTIGNHEFDLGPNAFAAAFDFTATLPSLPGQPTLASITNIGALFPYLSANLNFGAESSLSGLYTAALQDALAYATTAAELATGEGIRAEATGREVAPWTTITEGGETIGILAATTQVLANISSVGRVTVSDPANDGGIDNMDELASILQPLLDQMTAAGINKIILMSHLQNIANERLLATKLSGVDVIIGGGSHVILADGDDTLAPGDTAGGTYPEFYTDAAGGTVALVNTGANYDYVGRLVIDFDAKGNIIRNSVQESVSGAYVTTDEGVDAVAGNGDGVLSQAEKDAIFADGTRGGEVKQITDAIADVVEAKDGEVWGYTNVYLEGDRAFGRTQEVNLGNITADANRFAALDALGGGLVGSLKNGGGIRAPIGTIEPDGTKTAPEANAAAGKPAGAISTLDIENALRFDNKLMVFDTDAAGLKAILEHAASLNPGSGGYMQLGGLRVSYDPDNATGSKVVNISVIDSRGNVVARVVEDGVVSADAPAVISMVTLNFTANGGDGYPIKANGSNFRYLLADGTLSAPVDEALDFTATANVPANALGEQQAFKDYLQANHRTPARAYDEADRPQAQDLRIENLNVRATDAVFQGIERDGGAAGERLDGTAGDDTLSGAGGSDSMRGLLGDDSLEGGSEGDLLDGGAGADTIDAGTGADRAYGGTGNDSILGGDGNDSAYGGAGADTIDGGDGADLLYGQDGADVLMGGEGADRLHGQAGTDSIRGGDGNDSAYGGADADTLDGGNDADLLLGEGGADLLLGGAGTDRLHGGSGNDTLVGGAGADAMVGDAGADVFRFLAYADSVTETDRIFDFSQAQGDRIDLSFIDADAVAAGDQAFVFGGASFVGGGVASIRVRDFGTITQVQVDDGSGGAAEMVIRLLGSHALTASDFIL</sequence>
<dbReference type="InterPro" id="IPR052956">
    <property type="entry name" value="Mesenchyme-surface_protein"/>
</dbReference>
<dbReference type="SUPFAM" id="SSF56300">
    <property type="entry name" value="Metallo-dependent phosphatases"/>
    <property type="match status" value="1"/>
</dbReference>
<dbReference type="GO" id="GO:0005509">
    <property type="term" value="F:calcium ion binding"/>
    <property type="evidence" value="ECO:0007669"/>
    <property type="project" value="InterPro"/>
</dbReference>
<organism evidence="4 5">
    <name type="scientific">Falsiroseomonas algicola</name>
    <dbReference type="NCBI Taxonomy" id="2716930"/>
    <lineage>
        <taxon>Bacteria</taxon>
        <taxon>Pseudomonadati</taxon>
        <taxon>Pseudomonadota</taxon>
        <taxon>Alphaproteobacteria</taxon>
        <taxon>Acetobacterales</taxon>
        <taxon>Roseomonadaceae</taxon>
        <taxon>Falsiroseomonas</taxon>
    </lineage>
</organism>
<dbReference type="InterPro" id="IPR006179">
    <property type="entry name" value="5_nucleotidase/apyrase"/>
</dbReference>
<dbReference type="InterPro" id="IPR011048">
    <property type="entry name" value="Haem_d1_sf"/>
</dbReference>
<dbReference type="InterPro" id="IPR001343">
    <property type="entry name" value="Hemolysn_Ca-bd"/>
</dbReference>
<dbReference type="PANTHER" id="PTHR46928:SF1">
    <property type="entry name" value="MESENCHYME-SPECIFIC CELL SURFACE GLYCOPROTEIN"/>
    <property type="match status" value="1"/>
</dbReference>
<dbReference type="InterPro" id="IPR011049">
    <property type="entry name" value="Serralysin-like_metalloprot_C"/>
</dbReference>
<name>A0A6M1LP61_9PROT</name>
<dbReference type="PRINTS" id="PR01607">
    <property type="entry name" value="APYRASEFAMLY"/>
</dbReference>
<reference evidence="4 5" key="2">
    <citation type="submission" date="2020-03" db="EMBL/GenBank/DDBJ databases">
        <title>Roseomonas stagni sp. nov., isolated from pond water in Japan.</title>
        <authorList>
            <person name="Furuhata K."/>
            <person name="Miyamoto H."/>
            <person name="Goto K."/>
        </authorList>
    </citation>
    <scope>NUCLEOTIDE SEQUENCE [LARGE SCALE GENOMIC DNA]</scope>
    <source>
        <strain evidence="4 5">PeD5</strain>
    </source>
</reference>
<feature type="compositionally biased region" description="Gly residues" evidence="1">
    <location>
        <begin position="1230"/>
        <end position="1241"/>
    </location>
</feature>
<dbReference type="InterPro" id="IPR015943">
    <property type="entry name" value="WD40/YVTN_repeat-like_dom_sf"/>
</dbReference>
<dbReference type="EMBL" id="JAAIKB010000006">
    <property type="protein sequence ID" value="NGM21574.1"/>
    <property type="molecule type" value="Genomic_DNA"/>
</dbReference>
<evidence type="ECO:0000313" key="5">
    <source>
        <dbReference type="Proteomes" id="UP000475385"/>
    </source>
</evidence>
<dbReference type="Gene3D" id="2.130.10.10">
    <property type="entry name" value="YVTN repeat-like/Quinoprotein amine dehydrogenase"/>
    <property type="match status" value="1"/>
</dbReference>
<dbReference type="Pfam" id="PF22494">
    <property type="entry name" value="choice_anch_I"/>
    <property type="match status" value="1"/>
</dbReference>
<dbReference type="SUPFAM" id="SSF55816">
    <property type="entry name" value="5'-nucleotidase (syn. UDP-sugar hydrolase), C-terminal domain"/>
    <property type="match status" value="1"/>
</dbReference>
<dbReference type="RefSeq" id="WP_164695480.1">
    <property type="nucleotide sequence ID" value="NZ_JAAIKB010000006.1"/>
</dbReference>
<reference evidence="4 5" key="1">
    <citation type="submission" date="2020-02" db="EMBL/GenBank/DDBJ databases">
        <authorList>
            <person name="Kim H.M."/>
            <person name="Jeon C.O."/>
        </authorList>
    </citation>
    <scope>NUCLEOTIDE SEQUENCE [LARGE SCALE GENOMIC DNA]</scope>
    <source>
        <strain evidence="4 5">PeD5</strain>
    </source>
</reference>
<dbReference type="SUPFAM" id="SSF51004">
    <property type="entry name" value="C-terminal (heme d1) domain of cytochrome cd1-nitrite reductase"/>
    <property type="match status" value="1"/>
</dbReference>
<evidence type="ECO:0000313" key="4">
    <source>
        <dbReference type="EMBL" id="NGM21574.1"/>
    </source>
</evidence>
<dbReference type="InterPro" id="IPR018511">
    <property type="entry name" value="Hemolysin-typ_Ca-bd_CS"/>
</dbReference>
<dbReference type="InterPro" id="IPR029052">
    <property type="entry name" value="Metallo-depent_PP-like"/>
</dbReference>
<protein>
    <submittedName>
        <fullName evidence="4">Bifunctional metallophosphatase/5'-nucleotidase</fullName>
    </submittedName>
</protein>
<dbReference type="GO" id="GO:0016787">
    <property type="term" value="F:hydrolase activity"/>
    <property type="evidence" value="ECO:0007669"/>
    <property type="project" value="InterPro"/>
</dbReference>
<dbReference type="Pfam" id="PF02872">
    <property type="entry name" value="5_nucleotid_C"/>
    <property type="match status" value="1"/>
</dbReference>
<dbReference type="PRINTS" id="PR00313">
    <property type="entry name" value="CABNDNGRPT"/>
</dbReference>
<proteinExistence type="predicted"/>
<dbReference type="InterPro" id="IPR008334">
    <property type="entry name" value="5'-Nucleotdase_C"/>
</dbReference>
<accession>A0A6M1LP61</accession>
<evidence type="ECO:0000259" key="3">
    <source>
        <dbReference type="Pfam" id="PF22494"/>
    </source>
</evidence>
<dbReference type="Gene3D" id="3.90.780.10">
    <property type="entry name" value="5'-Nucleotidase, C-terminal domain"/>
    <property type="match status" value="1"/>
</dbReference>
<feature type="domain" description="5'-Nucleotidase C-terminal" evidence="2">
    <location>
        <begin position="917"/>
        <end position="1103"/>
    </location>
</feature>
<dbReference type="Gene3D" id="3.60.21.10">
    <property type="match status" value="1"/>
</dbReference>
<feature type="domain" description="Choice-of-anchor I" evidence="3">
    <location>
        <begin position="20"/>
        <end position="487"/>
    </location>
</feature>
<dbReference type="SUPFAM" id="SSF51120">
    <property type="entry name" value="beta-Roll"/>
    <property type="match status" value="2"/>
</dbReference>
<dbReference type="PROSITE" id="PS00330">
    <property type="entry name" value="HEMOLYSIN_CALCIUM"/>
    <property type="match status" value="4"/>
</dbReference>
<keyword evidence="5" id="KW-1185">Reference proteome</keyword>
<dbReference type="GO" id="GO:0009166">
    <property type="term" value="P:nucleotide catabolic process"/>
    <property type="evidence" value="ECO:0007669"/>
    <property type="project" value="InterPro"/>
</dbReference>
<gene>
    <name evidence="4" type="ORF">G3576_16240</name>
</gene>
<feature type="region of interest" description="Disordered" evidence="1">
    <location>
        <begin position="1305"/>
        <end position="1332"/>
    </location>
</feature>
<dbReference type="InterPro" id="IPR036907">
    <property type="entry name" value="5'-Nucleotdase_C_sf"/>
</dbReference>
<dbReference type="Pfam" id="PF00353">
    <property type="entry name" value="HemolysinCabind"/>
    <property type="match status" value="4"/>
</dbReference>